<feature type="chain" id="PRO_5013036563" description="SEFIR domain-containing protein" evidence="11">
    <location>
        <begin position="22"/>
        <end position="858"/>
    </location>
</feature>
<evidence type="ECO:0000313" key="14">
    <source>
        <dbReference type="Proteomes" id="UP000218231"/>
    </source>
</evidence>
<evidence type="ECO:0000256" key="9">
    <source>
        <dbReference type="SAM" id="MobiDB-lite"/>
    </source>
</evidence>
<evidence type="ECO:0000256" key="1">
    <source>
        <dbReference type="ARBA" id="ARBA00004251"/>
    </source>
</evidence>
<dbReference type="Gene3D" id="2.60.40.2160">
    <property type="entry name" value="Interleukin-17 receptor A/B, fibronectin-III-like domain 1"/>
    <property type="match status" value="1"/>
</dbReference>
<sequence length="858" mass="95563">MRPAIIFSTVILSIQLLLIEGQNDTQQQGDPLIVGTEAAATQPPRQSSVTKRLRSQTKAPESEQSPSSTASRNFQTDCSDPHNKEIGCSVHIVSCNDELFPPVAVGQEPPEAHDVRVNSYAKAVIRPKGFHTLHVDISWQMPPSSASTRIKAFKLEIEPTEGVSNASSSCFAFNVTDFGWTVDKASPRFHFSTESLFEFAADYRISLYSLPNSNAKQPKIVRDTKMPENPEEDDQFDPRNMTEYCKTHTHTAASKWTAGFRRIFLMTVTRTIQIEFVGAPLQYCFEQYEVRLLDGSGLEMLHSTVINAKDMKYEEIDGKIYAFGEHNFTGLELDTEYIPSVIPMETSSDGRCLCPTDSHACSCVAADWKKVKLDSLKPSNIKPYTVPPPAIVESHDNWLLFSLLLLLCMIVGLIVLISVIIMFYRKYRNRGKAVRIRFISDSSNNPTASEPKTPLIYNSSTSILILYSHDSPLHEAVVTAFAELLRDSFKLDVHMDCWDGDEIESNLAEYVNASIVKADKIVIINSIGAYHRVRARHLKQDPISRVDEGIYDALFANQIDLALQHARVVSVKFSYTPSSSILFALSPLLQYSIPDNLGLLISSLVDCPLKNDSRLAGYNPELVRLNNAIAKMTAFVRAEPKWFELTHHRVSSSSSRAIPPIPAPLPSISTPIPVCVPDSSLDSGIAETEAIIPTVQTKTINEEEEELMQREDDEEMQLQEKAGLTRTVTDSGILSDDYISSGGIQQSGDRELLLEPGDTTTTFERTYSTSGSEVINEEEDECQNHIGQEQAIRHKDDEINGRYDDSAFYSQSINTAEIDPVSEVLDKPRLDLSQYTEKCSKKADQQANGELNGLINAN</sequence>
<proteinExistence type="predicted"/>
<feature type="signal peptide" evidence="11">
    <location>
        <begin position="1"/>
        <end position="21"/>
    </location>
</feature>
<evidence type="ECO:0000256" key="10">
    <source>
        <dbReference type="SAM" id="Phobius"/>
    </source>
</evidence>
<evidence type="ECO:0000256" key="7">
    <source>
        <dbReference type="ARBA" id="ARBA00023170"/>
    </source>
</evidence>
<feature type="domain" description="SEFIR" evidence="12">
    <location>
        <begin position="460"/>
        <end position="602"/>
    </location>
</feature>
<dbReference type="PROSITE" id="PS51534">
    <property type="entry name" value="SEFIR"/>
    <property type="match status" value="1"/>
</dbReference>
<dbReference type="InterPro" id="IPR039465">
    <property type="entry name" value="IL-17_rcpt-like"/>
</dbReference>
<feature type="compositionally biased region" description="Polar residues" evidence="9">
    <location>
        <begin position="43"/>
        <end position="78"/>
    </location>
</feature>
<dbReference type="GO" id="GO:0005886">
    <property type="term" value="C:plasma membrane"/>
    <property type="evidence" value="ECO:0007669"/>
    <property type="project" value="UniProtKB-SubCell"/>
</dbReference>
<dbReference type="EMBL" id="LIAE01007015">
    <property type="protein sequence ID" value="PAV82909.1"/>
    <property type="molecule type" value="Genomic_DNA"/>
</dbReference>
<organism evidence="13 14">
    <name type="scientific">Diploscapter pachys</name>
    <dbReference type="NCBI Taxonomy" id="2018661"/>
    <lineage>
        <taxon>Eukaryota</taxon>
        <taxon>Metazoa</taxon>
        <taxon>Ecdysozoa</taxon>
        <taxon>Nematoda</taxon>
        <taxon>Chromadorea</taxon>
        <taxon>Rhabditida</taxon>
        <taxon>Rhabditina</taxon>
        <taxon>Rhabditomorpha</taxon>
        <taxon>Rhabditoidea</taxon>
        <taxon>Rhabditidae</taxon>
        <taxon>Diploscapter</taxon>
    </lineage>
</organism>
<dbReference type="InterPro" id="IPR013568">
    <property type="entry name" value="SEFIR_dom"/>
</dbReference>
<keyword evidence="6 10" id="KW-0472">Membrane</keyword>
<keyword evidence="3 10" id="KW-0812">Transmembrane</keyword>
<dbReference type="Gene3D" id="3.40.50.11530">
    <property type="match status" value="1"/>
</dbReference>
<feature type="region of interest" description="Disordered" evidence="9">
    <location>
        <begin position="839"/>
        <end position="858"/>
    </location>
</feature>
<keyword evidence="14" id="KW-1185">Reference proteome</keyword>
<evidence type="ECO:0000256" key="8">
    <source>
        <dbReference type="ARBA" id="ARBA00023180"/>
    </source>
</evidence>
<protein>
    <recommendedName>
        <fullName evidence="12">SEFIR domain-containing protein</fullName>
    </recommendedName>
</protein>
<evidence type="ECO:0000256" key="3">
    <source>
        <dbReference type="ARBA" id="ARBA00022692"/>
    </source>
</evidence>
<keyword evidence="5 10" id="KW-1133">Transmembrane helix</keyword>
<feature type="region of interest" description="Disordered" evidence="9">
    <location>
        <begin position="37"/>
        <end position="78"/>
    </location>
</feature>
<evidence type="ECO:0000256" key="4">
    <source>
        <dbReference type="ARBA" id="ARBA00022729"/>
    </source>
</evidence>
<dbReference type="PANTHER" id="PTHR15583:SF20">
    <property type="entry name" value="INTERLEUKIN CYTOKINE RECEPTOR-RELATED PROTEIN 1"/>
    <property type="match status" value="1"/>
</dbReference>
<gene>
    <name evidence="13" type="ORF">WR25_06335</name>
</gene>
<evidence type="ECO:0000256" key="5">
    <source>
        <dbReference type="ARBA" id="ARBA00022989"/>
    </source>
</evidence>
<dbReference type="GO" id="GO:0030368">
    <property type="term" value="F:interleukin-17 receptor activity"/>
    <property type="evidence" value="ECO:0007669"/>
    <property type="project" value="InterPro"/>
</dbReference>
<dbReference type="Proteomes" id="UP000218231">
    <property type="component" value="Unassembled WGS sequence"/>
</dbReference>
<comment type="subcellular location">
    <subcellularLocation>
        <location evidence="1">Cell membrane</location>
        <topology evidence="1">Single-pass type I membrane protein</topology>
    </subcellularLocation>
</comment>
<evidence type="ECO:0000256" key="2">
    <source>
        <dbReference type="ARBA" id="ARBA00022475"/>
    </source>
</evidence>
<dbReference type="Pfam" id="PF08357">
    <property type="entry name" value="SEFIR"/>
    <property type="match status" value="1"/>
</dbReference>
<reference evidence="13 14" key="1">
    <citation type="journal article" date="2017" name="Curr. Biol.">
        <title>Genome architecture and evolution of a unichromosomal asexual nematode.</title>
        <authorList>
            <person name="Fradin H."/>
            <person name="Zegar C."/>
            <person name="Gutwein M."/>
            <person name="Lucas J."/>
            <person name="Kovtun M."/>
            <person name="Corcoran D."/>
            <person name="Baugh L.R."/>
            <person name="Kiontke K."/>
            <person name="Gunsalus K."/>
            <person name="Fitch D.H."/>
            <person name="Piano F."/>
        </authorList>
    </citation>
    <scope>NUCLEOTIDE SEQUENCE [LARGE SCALE GENOMIC DNA]</scope>
    <source>
        <strain evidence="13">PF1309</strain>
    </source>
</reference>
<evidence type="ECO:0000256" key="6">
    <source>
        <dbReference type="ARBA" id="ARBA00023136"/>
    </source>
</evidence>
<dbReference type="STRING" id="2018661.A0A2A2L9N9"/>
<evidence type="ECO:0000259" key="12">
    <source>
        <dbReference type="PROSITE" id="PS51534"/>
    </source>
</evidence>
<dbReference type="AlphaFoldDB" id="A0A2A2L9N9"/>
<comment type="caution">
    <text evidence="13">The sequence shown here is derived from an EMBL/GenBank/DDBJ whole genome shotgun (WGS) entry which is preliminary data.</text>
</comment>
<keyword evidence="4 11" id="KW-0732">Signal</keyword>
<feature type="compositionally biased region" description="Polar residues" evidence="9">
    <location>
        <begin position="845"/>
        <end position="858"/>
    </location>
</feature>
<feature type="transmembrane region" description="Helical" evidence="10">
    <location>
        <begin position="398"/>
        <end position="424"/>
    </location>
</feature>
<dbReference type="InterPro" id="IPR038683">
    <property type="entry name" value="IL17RA/B_FnIII-like_1_sf"/>
</dbReference>
<evidence type="ECO:0000313" key="13">
    <source>
        <dbReference type="EMBL" id="PAV82909.1"/>
    </source>
</evidence>
<keyword evidence="8" id="KW-0325">Glycoprotein</keyword>
<dbReference type="Pfam" id="PF25519">
    <property type="entry name" value="ILCR1_N"/>
    <property type="match status" value="1"/>
</dbReference>
<dbReference type="OrthoDB" id="5847446at2759"/>
<dbReference type="PANTHER" id="PTHR15583">
    <property type="entry name" value="INTERLEUKIN-17 RECEPTOR"/>
    <property type="match status" value="1"/>
</dbReference>
<name>A0A2A2L9N9_9BILA</name>
<dbReference type="Pfam" id="PF23608">
    <property type="entry name" value="Ig_ILCR1"/>
    <property type="match status" value="1"/>
</dbReference>
<accession>A0A2A2L9N9</accession>
<keyword evidence="2" id="KW-1003">Cell membrane</keyword>
<evidence type="ECO:0000256" key="11">
    <source>
        <dbReference type="SAM" id="SignalP"/>
    </source>
</evidence>
<keyword evidence="7" id="KW-0675">Receptor</keyword>
<dbReference type="InterPro" id="IPR057066">
    <property type="entry name" value="Ig_ILCR1"/>
</dbReference>